<sequence length="508" mass="57886">MVTSFCEITQDEKQGRYLKTTQNVPEGSLILKEEPLVIGPEGVGVVFCFCCNKILNGVKIPVCPKCKTASVCNENCEGIWHSDNECDFFSKCSVQCGHFLVNSQIILPLRCLVFRNSNNQKWDELLKLESHLEKRRKCPVWKDIAINIEALFLNLGIISKVDVENELIQKICGILDINSFELRTNAFIDNYSSGPVHVLRGLYLKAALINHDCVGNTHLAIDDNYNLIIHASIDIPVGASVYFNYSNPLKGNNERRLILRQSKYFDCLCNRCLDPSELKTEISSLRCPRCKHGFVRPVNVDGSYNMWSCNTCQRDFSHSLVQSTIIEARALLNSLNISDIAEHEELLHKLLKTFSPNHFLLLEIKQNLIGLYTQSEPKVNKLRRKIELCEELLPLFRVVEPGLSRMQGITLYELQSARVLLAEKRVKNKEIDEKAFIEVLKDADSLLKQSIKHLLYEPKCSPEGRLCLECLGELKRIRSLMTELELSPCCNEVKSHRKKDKTSCLSEL</sequence>
<dbReference type="OrthoDB" id="77368at2759"/>
<evidence type="ECO:0000313" key="3">
    <source>
        <dbReference type="RefSeq" id="XP_018322200.1"/>
    </source>
</evidence>
<dbReference type="InterPro" id="IPR001214">
    <property type="entry name" value="SET_dom"/>
</dbReference>
<dbReference type="Gene3D" id="1.10.220.160">
    <property type="match status" value="1"/>
</dbReference>
<dbReference type="Proteomes" id="UP000192223">
    <property type="component" value="Unplaced"/>
</dbReference>
<gene>
    <name evidence="3" type="primary">LOC108734929</name>
</gene>
<dbReference type="PROSITE" id="PS50280">
    <property type="entry name" value="SET"/>
    <property type="match status" value="1"/>
</dbReference>
<dbReference type="InParanoid" id="A0A1W4WQ87"/>
<dbReference type="InterPro" id="IPR046341">
    <property type="entry name" value="SET_dom_sf"/>
</dbReference>
<dbReference type="GO" id="GO:0008170">
    <property type="term" value="F:N-methyltransferase activity"/>
    <property type="evidence" value="ECO:0007669"/>
    <property type="project" value="UniProtKB-ARBA"/>
</dbReference>
<dbReference type="GO" id="GO:0008757">
    <property type="term" value="F:S-adenosylmethionine-dependent methyltransferase activity"/>
    <property type="evidence" value="ECO:0007669"/>
    <property type="project" value="UniProtKB-ARBA"/>
</dbReference>
<evidence type="ECO:0000313" key="2">
    <source>
        <dbReference type="Proteomes" id="UP000192223"/>
    </source>
</evidence>
<dbReference type="AlphaFoldDB" id="A0A1W4WQ87"/>
<protein>
    <submittedName>
        <fullName evidence="3">SET domain-containing protein SmydA-8-like isoform X1</fullName>
    </submittedName>
</protein>
<evidence type="ECO:0000259" key="1">
    <source>
        <dbReference type="PROSITE" id="PS50280"/>
    </source>
</evidence>
<keyword evidence="2" id="KW-1185">Reference proteome</keyword>
<dbReference type="SUPFAM" id="SSF82199">
    <property type="entry name" value="SET domain"/>
    <property type="match status" value="1"/>
</dbReference>
<dbReference type="PANTHER" id="PTHR46455:SF6">
    <property type="entry name" value="RE22408P-RELATED"/>
    <property type="match status" value="1"/>
</dbReference>
<reference evidence="3" key="1">
    <citation type="submission" date="2025-08" db="UniProtKB">
        <authorList>
            <consortium name="RefSeq"/>
        </authorList>
    </citation>
    <scope>IDENTIFICATION</scope>
    <source>
        <tissue evidence="3">Entire body</tissue>
    </source>
</reference>
<dbReference type="KEGG" id="apln:108734929"/>
<dbReference type="InterPro" id="IPR053010">
    <property type="entry name" value="SET_SmydA-8"/>
</dbReference>
<feature type="domain" description="SET" evidence="1">
    <location>
        <begin position="4"/>
        <end position="246"/>
    </location>
</feature>
<accession>A0A1W4WQ87</accession>
<proteinExistence type="predicted"/>
<dbReference type="STRING" id="224129.A0A1W4WQ87"/>
<name>A0A1W4WQ87_AGRPL</name>
<dbReference type="CDD" id="cd20071">
    <property type="entry name" value="SET_SMYD"/>
    <property type="match status" value="1"/>
</dbReference>
<organism evidence="2 3">
    <name type="scientific">Agrilus planipennis</name>
    <name type="common">Emerald ash borer</name>
    <name type="synonym">Agrilus marcopoli</name>
    <dbReference type="NCBI Taxonomy" id="224129"/>
    <lineage>
        <taxon>Eukaryota</taxon>
        <taxon>Metazoa</taxon>
        <taxon>Ecdysozoa</taxon>
        <taxon>Arthropoda</taxon>
        <taxon>Hexapoda</taxon>
        <taxon>Insecta</taxon>
        <taxon>Pterygota</taxon>
        <taxon>Neoptera</taxon>
        <taxon>Endopterygota</taxon>
        <taxon>Coleoptera</taxon>
        <taxon>Polyphaga</taxon>
        <taxon>Elateriformia</taxon>
        <taxon>Buprestoidea</taxon>
        <taxon>Buprestidae</taxon>
        <taxon>Agrilinae</taxon>
        <taxon>Agrilus</taxon>
    </lineage>
</organism>
<dbReference type="Gene3D" id="2.170.270.10">
    <property type="entry name" value="SET domain"/>
    <property type="match status" value="1"/>
</dbReference>
<dbReference type="GeneID" id="108734929"/>
<dbReference type="Gene3D" id="6.10.140.2220">
    <property type="match status" value="1"/>
</dbReference>
<dbReference type="PANTHER" id="PTHR46455">
    <property type="entry name" value="SET AND MYND DOMAIN CONTAINING, ARTHROPOD-SPECIFIC, MEMBER 4, ISOFORM A"/>
    <property type="match status" value="1"/>
</dbReference>
<dbReference type="RefSeq" id="XP_018322200.1">
    <property type="nucleotide sequence ID" value="XM_018466698.1"/>
</dbReference>
<dbReference type="GO" id="GO:0008276">
    <property type="term" value="F:protein methyltransferase activity"/>
    <property type="evidence" value="ECO:0007669"/>
    <property type="project" value="UniProtKB-ARBA"/>
</dbReference>